<feature type="compositionally biased region" description="Low complexity" evidence="1">
    <location>
        <begin position="26"/>
        <end position="37"/>
    </location>
</feature>
<evidence type="ECO:0000256" key="1">
    <source>
        <dbReference type="SAM" id="MobiDB-lite"/>
    </source>
</evidence>
<evidence type="ECO:0000313" key="2">
    <source>
        <dbReference type="EMBL" id="EEF38850.1"/>
    </source>
</evidence>
<reference evidence="3" key="1">
    <citation type="journal article" date="2010" name="Nat. Biotechnol.">
        <title>Draft genome sequence of the oilseed species Ricinus communis.</title>
        <authorList>
            <person name="Chan A.P."/>
            <person name="Crabtree J."/>
            <person name="Zhao Q."/>
            <person name="Lorenzi H."/>
            <person name="Orvis J."/>
            <person name="Puiu D."/>
            <person name="Melake-Berhan A."/>
            <person name="Jones K.M."/>
            <person name="Redman J."/>
            <person name="Chen G."/>
            <person name="Cahoon E.B."/>
            <person name="Gedil M."/>
            <person name="Stanke M."/>
            <person name="Haas B.J."/>
            <person name="Wortman J.R."/>
            <person name="Fraser-Liggett C.M."/>
            <person name="Ravel J."/>
            <person name="Rabinowicz P.D."/>
        </authorList>
    </citation>
    <scope>NUCLEOTIDE SEQUENCE [LARGE SCALE GENOMIC DNA]</scope>
    <source>
        <strain evidence="3">cv. Hale</strain>
    </source>
</reference>
<accession>B9SBZ3</accession>
<keyword evidence="3" id="KW-1185">Reference proteome</keyword>
<dbReference type="InParanoid" id="B9SBZ3"/>
<evidence type="ECO:0000313" key="3">
    <source>
        <dbReference type="Proteomes" id="UP000008311"/>
    </source>
</evidence>
<gene>
    <name evidence="2" type="ORF">RCOM_0700900</name>
</gene>
<feature type="compositionally biased region" description="Polar residues" evidence="1">
    <location>
        <begin position="40"/>
        <end position="53"/>
    </location>
</feature>
<protein>
    <submittedName>
        <fullName evidence="2">Uncharacterized protein</fullName>
    </submittedName>
</protein>
<name>B9SBZ3_RICCO</name>
<dbReference type="EMBL" id="EQ973918">
    <property type="protein sequence ID" value="EEF38850.1"/>
    <property type="molecule type" value="Genomic_DNA"/>
</dbReference>
<dbReference type="AlphaFoldDB" id="B9SBZ3"/>
<organism evidence="2 3">
    <name type="scientific">Ricinus communis</name>
    <name type="common">Castor bean</name>
    <dbReference type="NCBI Taxonomy" id="3988"/>
    <lineage>
        <taxon>Eukaryota</taxon>
        <taxon>Viridiplantae</taxon>
        <taxon>Streptophyta</taxon>
        <taxon>Embryophyta</taxon>
        <taxon>Tracheophyta</taxon>
        <taxon>Spermatophyta</taxon>
        <taxon>Magnoliopsida</taxon>
        <taxon>eudicotyledons</taxon>
        <taxon>Gunneridae</taxon>
        <taxon>Pentapetalae</taxon>
        <taxon>rosids</taxon>
        <taxon>fabids</taxon>
        <taxon>Malpighiales</taxon>
        <taxon>Euphorbiaceae</taxon>
        <taxon>Acalyphoideae</taxon>
        <taxon>Acalypheae</taxon>
        <taxon>Ricinus</taxon>
    </lineage>
</organism>
<proteinExistence type="predicted"/>
<dbReference type="Proteomes" id="UP000008311">
    <property type="component" value="Unassembled WGS sequence"/>
</dbReference>
<sequence>MDYRIKYQELLLREKKRRAAERSNSGERCSSSSGEGSKQWPRTTKALSNRENL</sequence>
<feature type="region of interest" description="Disordered" evidence="1">
    <location>
        <begin position="16"/>
        <end position="53"/>
    </location>
</feature>